<comment type="caution">
    <text evidence="1">The sequence shown here is derived from an EMBL/GenBank/DDBJ whole genome shotgun (WGS) entry which is preliminary data.</text>
</comment>
<dbReference type="AlphaFoldDB" id="T0K6Y3"/>
<proteinExistence type="predicted"/>
<keyword evidence="2" id="KW-1185">Reference proteome</keyword>
<accession>T0K6Y3</accession>
<reference evidence="1 2" key="1">
    <citation type="journal article" date="2013" name="Genome Announc.">
        <title>Draft Genome Sequence of Sphingobium ummariense Strain RL-3, a Hexachlorocyclohexane-Degrading Bacterium.</title>
        <authorList>
            <person name="Kohli P."/>
            <person name="Dua A."/>
            <person name="Sangwan N."/>
            <person name="Oldach P."/>
            <person name="Khurana J.P."/>
            <person name="Lal R."/>
        </authorList>
    </citation>
    <scope>NUCLEOTIDE SEQUENCE [LARGE SCALE GENOMIC DNA]</scope>
    <source>
        <strain evidence="1 2">RL-3</strain>
    </source>
</reference>
<gene>
    <name evidence="1" type="ORF">M529_09235</name>
</gene>
<sequence length="123" mass="12392">MILFLAAPGCVGAIETRRQLGGERQPDDTMPLDSAGRVPLSMVGRMFAPSGPGMVAIGAIGAIGAFADGACPPLSKFIVSKGRGAAMAALASPAAGMSNQGVGFTICSFGPAMETKRKLLPAR</sequence>
<evidence type="ECO:0000313" key="1">
    <source>
        <dbReference type="EMBL" id="EQB32419.1"/>
    </source>
</evidence>
<organism evidence="1 2">
    <name type="scientific">Sphingobium ummariense RL-3</name>
    <dbReference type="NCBI Taxonomy" id="1346791"/>
    <lineage>
        <taxon>Bacteria</taxon>
        <taxon>Pseudomonadati</taxon>
        <taxon>Pseudomonadota</taxon>
        <taxon>Alphaproteobacteria</taxon>
        <taxon>Sphingomonadales</taxon>
        <taxon>Sphingomonadaceae</taxon>
        <taxon>Sphingobium</taxon>
    </lineage>
</organism>
<evidence type="ECO:0000313" key="2">
    <source>
        <dbReference type="Proteomes" id="UP000015523"/>
    </source>
</evidence>
<dbReference type="EMBL" id="AUWY01000071">
    <property type="protein sequence ID" value="EQB32419.1"/>
    <property type="molecule type" value="Genomic_DNA"/>
</dbReference>
<protein>
    <submittedName>
        <fullName evidence="1">Uncharacterized protein</fullName>
    </submittedName>
</protein>
<name>T0K6Y3_9SPHN</name>
<dbReference type="Proteomes" id="UP000015523">
    <property type="component" value="Unassembled WGS sequence"/>
</dbReference>